<protein>
    <submittedName>
        <fullName evidence="1">Uncharacterized protein</fullName>
    </submittedName>
</protein>
<dbReference type="AlphaFoldDB" id="A0A1H6TQ94"/>
<name>A0A1H6TQ94_9GAMM</name>
<evidence type="ECO:0000313" key="1">
    <source>
        <dbReference type="EMBL" id="SEI78375.1"/>
    </source>
</evidence>
<evidence type="ECO:0000313" key="2">
    <source>
        <dbReference type="Proteomes" id="UP000242999"/>
    </source>
</evidence>
<reference evidence="2" key="1">
    <citation type="submission" date="2016-10" db="EMBL/GenBank/DDBJ databases">
        <authorList>
            <person name="Varghese N."/>
            <person name="Submissions S."/>
        </authorList>
    </citation>
    <scope>NUCLEOTIDE SEQUENCE [LARGE SCALE GENOMIC DNA]</scope>
    <source>
        <strain evidence="2">DSM 7165</strain>
    </source>
</reference>
<sequence length="32" mass="3976">MDYGRDVFYSHTSNWYQQDNVESFFDVQQIKK</sequence>
<proteinExistence type="predicted"/>
<accession>A0A1H6TQ94</accession>
<gene>
    <name evidence="1" type="ORF">SAMN05421831_11036</name>
</gene>
<dbReference type="Proteomes" id="UP000242999">
    <property type="component" value="Unassembled WGS sequence"/>
</dbReference>
<dbReference type="EMBL" id="FNYH01000010">
    <property type="protein sequence ID" value="SEI78375.1"/>
    <property type="molecule type" value="Genomic_DNA"/>
</dbReference>
<keyword evidence="2" id="KW-1185">Reference proteome</keyword>
<organism evidence="1 2">
    <name type="scientific">Allopseudospirillum japonicum</name>
    <dbReference type="NCBI Taxonomy" id="64971"/>
    <lineage>
        <taxon>Bacteria</taxon>
        <taxon>Pseudomonadati</taxon>
        <taxon>Pseudomonadota</taxon>
        <taxon>Gammaproteobacteria</taxon>
        <taxon>Oceanospirillales</taxon>
        <taxon>Oceanospirillaceae</taxon>
        <taxon>Allopseudospirillum</taxon>
    </lineage>
</organism>